<sequence>MGCPALASLVVLPLPEGALLVEAIFPLTGLGVEALRSDVAASLVVRGGHAVGVGVEVLARGLADGALVGLLQRQRDAATLEVDVDDLDHDVVVDLNDLLGDLDVALGQLGDVHQALDPLFDAHEGAERDELGDLAGHDLTHLVRAGEVLPGVFLRRLERQRDALAVHVDVEHLDGDLVADVDDLRGVVDVLPGQLADVHEAVDAAEVDERAEVDDARHDTAADLALGEVVEEGLADLALRLLEPGATRQDHVVAVLVELDDLGLDRLADVGLQVAHAAHLDQRRGKEAAQADVEDESTLDDLDDDTLDDSVGLLDGLDRAPRTLVLRALLRQNQTTLFVFLLQNEGLDHISHGNDLVGVDIVLDGQFARGDDTLGLVADIE</sequence>
<evidence type="ECO:0000256" key="1">
    <source>
        <dbReference type="SAM" id="MobiDB-lite"/>
    </source>
</evidence>
<evidence type="ECO:0000313" key="2">
    <source>
        <dbReference type="EMBL" id="CAB5019044.1"/>
    </source>
</evidence>
<protein>
    <submittedName>
        <fullName evidence="2">Unannotated protein</fullName>
    </submittedName>
</protein>
<name>A0A6J7QXY0_9ZZZZ</name>
<feature type="compositionally biased region" description="Acidic residues" evidence="1">
    <location>
        <begin position="292"/>
        <end position="302"/>
    </location>
</feature>
<dbReference type="EMBL" id="CAFBOZ010000262">
    <property type="protein sequence ID" value="CAB5019044.1"/>
    <property type="molecule type" value="Genomic_DNA"/>
</dbReference>
<dbReference type="AntiFam" id="ANF00204">
    <property type="entry name" value="Shadow ORF (opposite rpsA)"/>
</dbReference>
<proteinExistence type="predicted"/>
<accession>A0A6J7QXY0</accession>
<gene>
    <name evidence="2" type="ORF">UFOPK3992_01600</name>
</gene>
<organism evidence="2">
    <name type="scientific">freshwater metagenome</name>
    <dbReference type="NCBI Taxonomy" id="449393"/>
    <lineage>
        <taxon>unclassified sequences</taxon>
        <taxon>metagenomes</taxon>
        <taxon>ecological metagenomes</taxon>
    </lineage>
</organism>
<feature type="region of interest" description="Disordered" evidence="1">
    <location>
        <begin position="283"/>
        <end position="302"/>
    </location>
</feature>
<reference evidence="2" key="1">
    <citation type="submission" date="2020-05" db="EMBL/GenBank/DDBJ databases">
        <authorList>
            <person name="Chiriac C."/>
            <person name="Salcher M."/>
            <person name="Ghai R."/>
            <person name="Kavagutti S V."/>
        </authorList>
    </citation>
    <scope>NUCLEOTIDE SEQUENCE</scope>
</reference>
<dbReference type="AlphaFoldDB" id="A0A6J7QXY0"/>